<evidence type="ECO:0000256" key="1">
    <source>
        <dbReference type="SAM" id="Phobius"/>
    </source>
</evidence>
<name>A0A4Q9KP56_PROTD</name>
<feature type="transmembrane region" description="Helical" evidence="1">
    <location>
        <begin position="77"/>
        <end position="95"/>
    </location>
</feature>
<dbReference type="Proteomes" id="UP000291933">
    <property type="component" value="Unassembled WGS sequence"/>
</dbReference>
<dbReference type="RefSeq" id="WP_131171271.1">
    <property type="nucleotide sequence ID" value="NZ_FXTL01000003.1"/>
</dbReference>
<feature type="transmembrane region" description="Helical" evidence="1">
    <location>
        <begin position="52"/>
        <end position="70"/>
    </location>
</feature>
<sequence>MHTMQRHTRALRDAIVPSLVLAGVYFSLPLVAKLTELVAPQAGAELDSLGLQLTYLFVVCPLAALVIGGVAGRERGWVWPLVLASALLWIPAALSSLNESALPYGFAYGLLALMGVVLGSWWRHLAPVPAPPPPPAPRVAVIGLRSR</sequence>
<keyword evidence="1" id="KW-0472">Membrane</keyword>
<feature type="transmembrane region" description="Helical" evidence="1">
    <location>
        <begin position="14"/>
        <end position="32"/>
    </location>
</feature>
<evidence type="ECO:0000313" key="2">
    <source>
        <dbReference type="EMBL" id="TBT95619.1"/>
    </source>
</evidence>
<organism evidence="2 3">
    <name type="scientific">Propioniciclava tarda</name>
    <dbReference type="NCBI Taxonomy" id="433330"/>
    <lineage>
        <taxon>Bacteria</taxon>
        <taxon>Bacillati</taxon>
        <taxon>Actinomycetota</taxon>
        <taxon>Actinomycetes</taxon>
        <taxon>Propionibacteriales</taxon>
        <taxon>Propionibacteriaceae</taxon>
        <taxon>Propioniciclava</taxon>
    </lineage>
</organism>
<proteinExistence type="predicted"/>
<gene>
    <name evidence="2" type="ORF">ET996_03995</name>
</gene>
<dbReference type="AlphaFoldDB" id="A0A4Q9KP56"/>
<dbReference type="EMBL" id="SDMR01000003">
    <property type="protein sequence ID" value="TBT95619.1"/>
    <property type="molecule type" value="Genomic_DNA"/>
</dbReference>
<evidence type="ECO:0000313" key="3">
    <source>
        <dbReference type="Proteomes" id="UP000291933"/>
    </source>
</evidence>
<feature type="transmembrane region" description="Helical" evidence="1">
    <location>
        <begin position="101"/>
        <end position="122"/>
    </location>
</feature>
<protein>
    <submittedName>
        <fullName evidence="2">Uncharacterized protein</fullName>
    </submittedName>
</protein>
<keyword evidence="1" id="KW-0812">Transmembrane</keyword>
<keyword evidence="3" id="KW-1185">Reference proteome</keyword>
<keyword evidence="1" id="KW-1133">Transmembrane helix</keyword>
<reference evidence="2 3" key="1">
    <citation type="submission" date="2019-01" db="EMBL/GenBank/DDBJ databases">
        <title>Lactibacter flavus gen. nov., sp. nov., a novel bacterium of the family Propionibacteriaceae isolated from raw milk and dairy products.</title>
        <authorList>
            <person name="Huptas C."/>
            <person name="Wenning M."/>
            <person name="Breitenwieser F."/>
            <person name="Doll E."/>
            <person name="Von Neubeck M."/>
            <person name="Busse H.-J."/>
            <person name="Scherer S."/>
        </authorList>
    </citation>
    <scope>NUCLEOTIDE SEQUENCE [LARGE SCALE GENOMIC DNA]</scope>
    <source>
        <strain evidence="2 3">DSM 22130</strain>
    </source>
</reference>
<comment type="caution">
    <text evidence="2">The sequence shown here is derived from an EMBL/GenBank/DDBJ whole genome shotgun (WGS) entry which is preliminary data.</text>
</comment>
<accession>A0A4Q9KP56</accession>